<dbReference type="AlphaFoldDB" id="A0A226WK02"/>
<organism evidence="1 2">
    <name type="scientific">Caballeronia sordidicola</name>
    <name type="common">Burkholderia sordidicola</name>
    <dbReference type="NCBI Taxonomy" id="196367"/>
    <lineage>
        <taxon>Bacteria</taxon>
        <taxon>Pseudomonadati</taxon>
        <taxon>Pseudomonadota</taxon>
        <taxon>Betaproteobacteria</taxon>
        <taxon>Burkholderiales</taxon>
        <taxon>Burkholderiaceae</taxon>
        <taxon>Caballeronia</taxon>
    </lineage>
</organism>
<dbReference type="Proteomes" id="UP000214720">
    <property type="component" value="Unassembled WGS sequence"/>
</dbReference>
<name>A0A226WK02_CABSO</name>
<proteinExistence type="predicted"/>
<protein>
    <submittedName>
        <fullName evidence="1">Uncharacterized protein</fullName>
    </submittedName>
</protein>
<dbReference type="EMBL" id="MTHB01000305">
    <property type="protein sequence ID" value="OXC71473.1"/>
    <property type="molecule type" value="Genomic_DNA"/>
</dbReference>
<comment type="caution">
    <text evidence="1">The sequence shown here is derived from an EMBL/GenBank/DDBJ whole genome shotgun (WGS) entry which is preliminary data.</text>
</comment>
<sequence>MPPSALHVLPDAALFGPYAIIPHALNCSRDNSGIPILSMAFALGFTDFFRICD</sequence>
<reference evidence="2" key="1">
    <citation type="submission" date="2017-01" db="EMBL/GenBank/DDBJ databases">
        <title>Genome Analysis of Deinococcus marmoris KOPRI26562.</title>
        <authorList>
            <person name="Kim J.H."/>
            <person name="Oh H.-M."/>
        </authorList>
    </citation>
    <scope>NUCLEOTIDE SEQUENCE [LARGE SCALE GENOMIC DNA]</scope>
    <source>
        <strain evidence="2">PAMC 26633</strain>
    </source>
</reference>
<evidence type="ECO:0000313" key="2">
    <source>
        <dbReference type="Proteomes" id="UP000214720"/>
    </source>
</evidence>
<evidence type="ECO:0000313" key="1">
    <source>
        <dbReference type="EMBL" id="OXC71473.1"/>
    </source>
</evidence>
<gene>
    <name evidence="1" type="ORF">BSU04_46625</name>
</gene>
<accession>A0A226WK02</accession>